<evidence type="ECO:0000313" key="1">
    <source>
        <dbReference type="EMBL" id="KAJ0102253.1"/>
    </source>
</evidence>
<name>A0ACC1BTG2_9ROSI</name>
<reference evidence="2" key="1">
    <citation type="journal article" date="2023" name="G3 (Bethesda)">
        <title>Genome assembly and association tests identify interacting loci associated with vigor, precocity, and sex in interspecific pistachio rootstocks.</title>
        <authorList>
            <person name="Palmer W."/>
            <person name="Jacygrad E."/>
            <person name="Sagayaradj S."/>
            <person name="Cavanaugh K."/>
            <person name="Han R."/>
            <person name="Bertier L."/>
            <person name="Beede B."/>
            <person name="Kafkas S."/>
            <person name="Golino D."/>
            <person name="Preece J."/>
            <person name="Michelmore R."/>
        </authorList>
    </citation>
    <scope>NUCLEOTIDE SEQUENCE [LARGE SCALE GENOMIC DNA]</scope>
</reference>
<evidence type="ECO:0000313" key="2">
    <source>
        <dbReference type="Proteomes" id="UP001164250"/>
    </source>
</evidence>
<dbReference type="Proteomes" id="UP001164250">
    <property type="component" value="Chromosome 3"/>
</dbReference>
<comment type="caution">
    <text evidence="1">The sequence shown here is derived from an EMBL/GenBank/DDBJ whole genome shotgun (WGS) entry which is preliminary data.</text>
</comment>
<keyword evidence="2" id="KW-1185">Reference proteome</keyword>
<gene>
    <name evidence="1" type="ORF">Patl1_04874</name>
</gene>
<organism evidence="1 2">
    <name type="scientific">Pistacia atlantica</name>
    <dbReference type="NCBI Taxonomy" id="434234"/>
    <lineage>
        <taxon>Eukaryota</taxon>
        <taxon>Viridiplantae</taxon>
        <taxon>Streptophyta</taxon>
        <taxon>Embryophyta</taxon>
        <taxon>Tracheophyta</taxon>
        <taxon>Spermatophyta</taxon>
        <taxon>Magnoliopsida</taxon>
        <taxon>eudicotyledons</taxon>
        <taxon>Gunneridae</taxon>
        <taxon>Pentapetalae</taxon>
        <taxon>rosids</taxon>
        <taxon>malvids</taxon>
        <taxon>Sapindales</taxon>
        <taxon>Anacardiaceae</taxon>
        <taxon>Pistacia</taxon>
    </lineage>
</organism>
<dbReference type="EMBL" id="CM047899">
    <property type="protein sequence ID" value="KAJ0102253.1"/>
    <property type="molecule type" value="Genomic_DNA"/>
</dbReference>
<sequence>MTNPKLISSFRLSSLLRLQKDPTPALQLFQNPNPNTNQTPPVKPFRYSHLNYDLIITKLGRAKMFDEMRQILHQLKQDTRISPEEIIFCNVIGFYGRARLCEHALLVFDEMPSFRVQRTVKSFNSLLNAILKCRRFDKMREVFARMEEDGSADSCSYNILIHGCLVNGKWKEAWSVFGAMLRRGLKADEVTFGTLIYALCLELRLKQASKLKDDMVRVYEVRPNENVYASLIKGYCDVGELSLAFRLKEEMVRNEMEVDTAVYSTFISALFKAGRKADAFGFKAAASILDEMIFKGHVPRSASVHKFINGLCQVGDMECLWTVLSTLTRGNVIDYETWRMIVSTVCKENELSNASELNKILIIP</sequence>
<accession>A0ACC1BTG2</accession>
<proteinExistence type="predicted"/>
<protein>
    <submittedName>
        <fullName evidence="1">Uncharacterized protein</fullName>
    </submittedName>
</protein>